<protein>
    <submittedName>
        <fullName evidence="2">AraC family transcriptional regulator</fullName>
    </submittedName>
</protein>
<dbReference type="STRING" id="2055.BCM27_22565"/>
<gene>
    <name evidence="2" type="ORF">CYJ73_17545</name>
</gene>
<dbReference type="RefSeq" id="WP_101821173.1">
    <property type="nucleotide sequence ID" value="NZ_PKJC01000015.1"/>
</dbReference>
<name>A0A2I1R4Y8_9ACTN</name>
<evidence type="ECO:0000259" key="1">
    <source>
        <dbReference type="SMART" id="SM00871"/>
    </source>
</evidence>
<reference evidence="2 3" key="1">
    <citation type="submission" date="2017-12" db="EMBL/GenBank/DDBJ databases">
        <title>Phylogenetic diversity of female urinary microbiome.</title>
        <authorList>
            <person name="Thomas-White K."/>
            <person name="Wolfe A.J."/>
        </authorList>
    </citation>
    <scope>NUCLEOTIDE SEQUENCE [LARGE SCALE GENOMIC DNA]</scope>
    <source>
        <strain evidence="2 3">UMB0777</strain>
    </source>
</reference>
<dbReference type="SMART" id="SM00871">
    <property type="entry name" value="AraC_E_bind"/>
    <property type="match status" value="1"/>
</dbReference>
<dbReference type="Proteomes" id="UP000234662">
    <property type="component" value="Unassembled WGS sequence"/>
</dbReference>
<comment type="caution">
    <text evidence="2">The sequence shown here is derived from an EMBL/GenBank/DDBJ whole genome shotgun (WGS) entry which is preliminary data.</text>
</comment>
<dbReference type="PANTHER" id="PTHR40055:SF1">
    <property type="entry name" value="TRANSCRIPTIONAL REGULATOR YGIV-RELATED"/>
    <property type="match status" value="1"/>
</dbReference>
<evidence type="ECO:0000313" key="3">
    <source>
        <dbReference type="Proteomes" id="UP000234662"/>
    </source>
</evidence>
<dbReference type="AlphaFoldDB" id="A0A2I1R4Y8"/>
<dbReference type="InterPro" id="IPR011256">
    <property type="entry name" value="Reg_factor_effector_dom_sf"/>
</dbReference>
<proteinExistence type="predicted"/>
<evidence type="ECO:0000313" key="2">
    <source>
        <dbReference type="EMBL" id="PKZ64168.1"/>
    </source>
</evidence>
<feature type="domain" description="AraC effector-binding" evidence="1">
    <location>
        <begin position="3"/>
        <end position="158"/>
    </location>
</feature>
<dbReference type="InterPro" id="IPR010499">
    <property type="entry name" value="AraC_E-bd"/>
</dbReference>
<dbReference type="SUPFAM" id="SSF55136">
    <property type="entry name" value="Probable bacterial effector-binding domain"/>
    <property type="match status" value="1"/>
</dbReference>
<dbReference type="PANTHER" id="PTHR40055">
    <property type="entry name" value="TRANSCRIPTIONAL REGULATOR YGIV-RELATED"/>
    <property type="match status" value="1"/>
</dbReference>
<dbReference type="InterPro" id="IPR029442">
    <property type="entry name" value="GyrI-like"/>
</dbReference>
<organism evidence="2 3">
    <name type="scientific">Gordonia terrae</name>
    <dbReference type="NCBI Taxonomy" id="2055"/>
    <lineage>
        <taxon>Bacteria</taxon>
        <taxon>Bacillati</taxon>
        <taxon>Actinomycetota</taxon>
        <taxon>Actinomycetes</taxon>
        <taxon>Mycobacteriales</taxon>
        <taxon>Gordoniaceae</taxon>
        <taxon>Gordonia</taxon>
    </lineage>
</organism>
<dbReference type="Gene3D" id="3.20.80.10">
    <property type="entry name" value="Regulatory factor, effector binding domain"/>
    <property type="match status" value="1"/>
</dbReference>
<dbReference type="InterPro" id="IPR050908">
    <property type="entry name" value="SmbC-like"/>
</dbReference>
<sequence length="162" mass="17604">MQIVPEIVDVDPVELAVVRKTVAMDEIEAFYDSAFPLLVSSIEQSGRTIAGPAYGLTFSMPSETPDGMVMDMGAAFPVDAPFPDTDQVFGMRTPGGQIARHLHQGSYDLLPELYAAVFSWIDEQGLTPGEFAWEVYVTQPTPDADPDSLLTEIVVPLSVAHM</sequence>
<accession>A0A2I1R4Y8</accession>
<dbReference type="Pfam" id="PF06445">
    <property type="entry name" value="GyrI-like"/>
    <property type="match status" value="1"/>
</dbReference>
<dbReference type="EMBL" id="PKJC01000015">
    <property type="protein sequence ID" value="PKZ64168.1"/>
    <property type="molecule type" value="Genomic_DNA"/>
</dbReference>